<feature type="compositionally biased region" description="Low complexity" evidence="1">
    <location>
        <begin position="39"/>
        <end position="52"/>
    </location>
</feature>
<dbReference type="Gramene" id="ORUFI07G21890.1">
    <property type="protein sequence ID" value="ORUFI07G21890.1"/>
    <property type="gene ID" value="ORUFI07G21890"/>
</dbReference>
<evidence type="ECO:0000313" key="2">
    <source>
        <dbReference type="EnsemblPlants" id="ORUFI07G21890.1"/>
    </source>
</evidence>
<dbReference type="EnsemblPlants" id="ORUFI07G21890.1">
    <property type="protein sequence ID" value="ORUFI07G21890.1"/>
    <property type="gene ID" value="ORUFI07G21890"/>
</dbReference>
<dbReference type="Proteomes" id="UP000008022">
    <property type="component" value="Unassembled WGS sequence"/>
</dbReference>
<keyword evidence="3" id="KW-1185">Reference proteome</keyword>
<reference evidence="3" key="1">
    <citation type="submission" date="2013-06" db="EMBL/GenBank/DDBJ databases">
        <authorList>
            <person name="Zhao Q."/>
        </authorList>
    </citation>
    <scope>NUCLEOTIDE SEQUENCE</scope>
    <source>
        <strain evidence="3">cv. W1943</strain>
    </source>
</reference>
<evidence type="ECO:0000256" key="1">
    <source>
        <dbReference type="SAM" id="MobiDB-lite"/>
    </source>
</evidence>
<name>A0A0E0QAR4_ORYRU</name>
<accession>A0A0E0QAR4</accession>
<dbReference type="HOGENOM" id="CLU_2472727_0_0_1"/>
<feature type="region of interest" description="Disordered" evidence="1">
    <location>
        <begin position="1"/>
        <end position="52"/>
    </location>
</feature>
<reference evidence="2" key="2">
    <citation type="submission" date="2015-06" db="UniProtKB">
        <authorList>
            <consortium name="EnsemblPlants"/>
        </authorList>
    </citation>
    <scope>IDENTIFICATION</scope>
</reference>
<feature type="region of interest" description="Disordered" evidence="1">
    <location>
        <begin position="69"/>
        <end position="89"/>
    </location>
</feature>
<protein>
    <submittedName>
        <fullName evidence="2">Uncharacterized protein</fullName>
    </submittedName>
</protein>
<feature type="compositionally biased region" description="Pro residues" evidence="1">
    <location>
        <begin position="1"/>
        <end position="10"/>
    </location>
</feature>
<proteinExistence type="predicted"/>
<evidence type="ECO:0000313" key="3">
    <source>
        <dbReference type="Proteomes" id="UP000008022"/>
    </source>
</evidence>
<sequence>MGGPTRPPPAGELSGGGPAPTSPPGDLGIDALPPPRVPPASGARAPRRQQQQRARARWWWWWAWRERAPDSGEAAATTDTLVPLPCGAT</sequence>
<dbReference type="AlphaFoldDB" id="A0A0E0QAR4"/>
<organism evidence="2 3">
    <name type="scientific">Oryza rufipogon</name>
    <name type="common">Brownbeard rice</name>
    <name type="synonym">Asian wild rice</name>
    <dbReference type="NCBI Taxonomy" id="4529"/>
    <lineage>
        <taxon>Eukaryota</taxon>
        <taxon>Viridiplantae</taxon>
        <taxon>Streptophyta</taxon>
        <taxon>Embryophyta</taxon>
        <taxon>Tracheophyta</taxon>
        <taxon>Spermatophyta</taxon>
        <taxon>Magnoliopsida</taxon>
        <taxon>Liliopsida</taxon>
        <taxon>Poales</taxon>
        <taxon>Poaceae</taxon>
        <taxon>BOP clade</taxon>
        <taxon>Oryzoideae</taxon>
        <taxon>Oryzeae</taxon>
        <taxon>Oryzinae</taxon>
        <taxon>Oryza</taxon>
    </lineage>
</organism>